<evidence type="ECO:0000256" key="5">
    <source>
        <dbReference type="ARBA" id="ARBA00023002"/>
    </source>
</evidence>
<keyword evidence="6" id="KW-0786">Thiamine pyrophosphate</keyword>
<evidence type="ECO:0000256" key="7">
    <source>
        <dbReference type="ARBA" id="ARBA00051042"/>
    </source>
</evidence>
<comment type="similarity">
    <text evidence="2">Belongs to the alpha-ketoglutarate dehydrogenase family.</text>
</comment>
<dbReference type="Gene3D" id="3.40.50.12470">
    <property type="match status" value="1"/>
</dbReference>
<dbReference type="Pfam" id="PF16078">
    <property type="entry name" value="2-oxogl_dehyd_N"/>
    <property type="match status" value="1"/>
</dbReference>
<organism evidence="9 10">
    <name type="scientific">Apodemus speciosus</name>
    <name type="common">Large Japanese field mouse</name>
    <dbReference type="NCBI Taxonomy" id="105296"/>
    <lineage>
        <taxon>Eukaryota</taxon>
        <taxon>Metazoa</taxon>
        <taxon>Chordata</taxon>
        <taxon>Craniata</taxon>
        <taxon>Vertebrata</taxon>
        <taxon>Euteleostomi</taxon>
        <taxon>Mammalia</taxon>
        <taxon>Eutheria</taxon>
        <taxon>Euarchontoglires</taxon>
        <taxon>Glires</taxon>
        <taxon>Rodentia</taxon>
        <taxon>Myomorpha</taxon>
        <taxon>Muroidea</taxon>
        <taxon>Muridae</taxon>
        <taxon>Murinae</taxon>
        <taxon>Apodemus</taxon>
    </lineage>
</organism>
<keyword evidence="4" id="KW-0809">Transit peptide</keyword>
<dbReference type="InterPro" id="IPR005475">
    <property type="entry name" value="Transketolase-like_Pyr-bd"/>
</dbReference>
<dbReference type="InterPro" id="IPR042179">
    <property type="entry name" value="KGD_C_sf"/>
</dbReference>
<evidence type="ECO:0000313" key="10">
    <source>
        <dbReference type="Proteomes" id="UP001623349"/>
    </source>
</evidence>
<dbReference type="Pfam" id="PF16870">
    <property type="entry name" value="OxoGdeHyase_C"/>
    <property type="match status" value="1"/>
</dbReference>
<dbReference type="SMART" id="SM00861">
    <property type="entry name" value="Transket_pyr"/>
    <property type="match status" value="1"/>
</dbReference>
<sequence length="1098" mass="124145">MSQLRLLPFRLGSRATQLLATRDVPVFSGRRRSSGPPTTIPRSRSGVSSSYVEEMYFAWLENPRSVHKSWDSFFQRASKEASMGPAQPQPPAVIQESRASVSSCTKTSKLVEDHLAVQSLIRAYQIRGHHVAQLDPLGILDADLDSFVPSDLITTIDKLAFYDLQEADLDKEFRLPTTTFIGGPENTLSLREIIRRLESTYCQHIGLEFMFINDVEQCQWIRQKFETPGVMQFSVEEKRTLLARLVRSMRFEDFLARKWSSEKRFGLEGCEVMIPALKTIIDKSSEMGIENVILGMPHRGRLNVLANVIRKDLEQIFCQFDPKLEAADETPAAFRVRTLPAVAGTLSLQGSGDVKYHLGMYHERINRVTNRNITLSLVANPSHLEAVDPVVQGKTKAEQFYRGDAQGRKVMSILVHGDAAFAGQGVVYETFHLSDLPSYTTNGTVHVVVNNQLLNTCDFRWRTRSLGQQETSGREPDSSLCPEKLIGFTTDPRMARSSPYPTDVARVVNAPIFHVNADDPEAVIYVCSVAAEWRNTFNKDVVVDLVCYRRRGHNEMDEPMFTQPLMYKQIHKQVPVLKKYADKLIAEGTVTLQEFEEEIAKYDRICEEAYGRSKDKKILHIKHWLDSPWPGFFNVDGEPKSMTCPTTGIPEDMLTHIGNVASSVPLEDFKIHTGLSRILRGRADMTKKRTVDWALAEYMAFGSLLKEGIHVRLSGQDVERGTFSHRHHVLHDQEVDRRTCVPMNHLWPDQAPYTVCNSSLSEYGVLGFELGYAMASPNALVLWEAQFGDFHNTAQCIIDQFISTGQAKWVRHNGIVLLLPHGMEGMGPEHSSARPERFLQMSNDDSDAYPVFSEDFEVSQLYDCNWIVVNCSTPASYFHVLRRQILLPFRKPLIVFTPKSLLRHPDAKSSFDQMVSVSLMNQIDITGNLAALAPRDQGPGKPMKTDSKADLGTSFQRLIPEDGPAAQSPERVQRLIFCTGKVYYDLVKERSSQGLEKQVAITRLEQISPFPFDLIMREAEKYSGAELVWCQEEHKNMGYYDYISPRFMTLLGHSRPIWYVGRDPAAAPATGNKNAHLVSLRKFLDTAFNLKAFEGKTF</sequence>
<gene>
    <name evidence="9" type="ORF">APTSU1_001393800</name>
</gene>
<dbReference type="PANTHER" id="PTHR23152:SF5">
    <property type="entry name" value="2-OXOGLUTARATE DEHYDROGENASE-LIKE, MITOCHONDRIAL"/>
    <property type="match status" value="1"/>
</dbReference>
<name>A0ABQ0FHK8_APOSI</name>
<dbReference type="SUPFAM" id="SSF52518">
    <property type="entry name" value="Thiamin diphosphate-binding fold (THDP-binding)"/>
    <property type="match status" value="2"/>
</dbReference>
<comment type="caution">
    <text evidence="9">The sequence shown here is derived from an EMBL/GenBank/DDBJ whole genome shotgun (WGS) entry which is preliminary data.</text>
</comment>
<dbReference type="Gene3D" id="3.40.50.970">
    <property type="match status" value="1"/>
</dbReference>
<dbReference type="Pfam" id="PF00676">
    <property type="entry name" value="E1_dh"/>
    <property type="match status" value="2"/>
</dbReference>
<dbReference type="Pfam" id="PF02779">
    <property type="entry name" value="Transket_pyr"/>
    <property type="match status" value="1"/>
</dbReference>
<dbReference type="PANTHER" id="PTHR23152">
    <property type="entry name" value="2-OXOGLUTARATE DEHYDROGENASE"/>
    <property type="match status" value="1"/>
</dbReference>
<proteinExistence type="inferred from homology"/>
<protein>
    <recommendedName>
        <fullName evidence="3">oxoglutarate dehydrogenase (succinyl-transferring)</fullName>
        <ecNumber evidence="3">1.2.4.2</ecNumber>
    </recommendedName>
</protein>
<dbReference type="InterPro" id="IPR029061">
    <property type="entry name" value="THDP-binding"/>
</dbReference>
<dbReference type="Gene3D" id="1.10.287.1150">
    <property type="entry name" value="TPP helical domain"/>
    <property type="match status" value="1"/>
</dbReference>
<evidence type="ECO:0000256" key="6">
    <source>
        <dbReference type="ARBA" id="ARBA00023052"/>
    </source>
</evidence>
<dbReference type="EC" id="1.2.4.2" evidence="3"/>
<evidence type="ECO:0000256" key="2">
    <source>
        <dbReference type="ARBA" id="ARBA00006936"/>
    </source>
</evidence>
<dbReference type="InterPro" id="IPR001017">
    <property type="entry name" value="DH_E1"/>
</dbReference>
<accession>A0ABQ0FHK8</accession>
<evidence type="ECO:0000256" key="4">
    <source>
        <dbReference type="ARBA" id="ARBA00022946"/>
    </source>
</evidence>
<feature type="domain" description="Transketolase-like pyrimidine-binding" evidence="8">
    <location>
        <begin position="691"/>
        <end position="904"/>
    </location>
</feature>
<dbReference type="InterPro" id="IPR032106">
    <property type="entry name" value="2-oxogl_dehyd_N"/>
</dbReference>
<keyword evidence="5" id="KW-0560">Oxidoreductase</keyword>
<evidence type="ECO:0000256" key="3">
    <source>
        <dbReference type="ARBA" id="ARBA00012280"/>
    </source>
</evidence>
<dbReference type="InterPro" id="IPR011603">
    <property type="entry name" value="2oxoglutarate_DH_E1"/>
</dbReference>
<keyword evidence="10" id="KW-1185">Reference proteome</keyword>
<dbReference type="Gene3D" id="3.40.50.11610">
    <property type="entry name" value="Multifunctional 2-oxoglutarate metabolism enzyme, C-terminal domain"/>
    <property type="match status" value="1"/>
</dbReference>
<dbReference type="CDD" id="cd02016">
    <property type="entry name" value="TPP_E1_OGDC_like"/>
    <property type="match status" value="1"/>
</dbReference>
<comment type="cofactor">
    <cofactor evidence="1">
        <name>thiamine diphosphate</name>
        <dbReference type="ChEBI" id="CHEBI:58937"/>
    </cofactor>
</comment>
<evidence type="ECO:0000313" key="9">
    <source>
        <dbReference type="EMBL" id="GAB1298702.1"/>
    </source>
</evidence>
<dbReference type="PIRSF" id="PIRSF000157">
    <property type="entry name" value="Oxoglu_dh_E1"/>
    <property type="match status" value="1"/>
</dbReference>
<comment type="catalytic activity">
    <reaction evidence="7">
        <text>N(6)-[(R)-lipoyl]-L-lysyl-[protein] + 2-oxoglutarate + H(+) = N(6)-[(R)-S(8)-succinyldihydrolipoyl]-L-lysyl-[protein] + CO2</text>
        <dbReference type="Rhea" id="RHEA:12188"/>
        <dbReference type="Rhea" id="RHEA-COMP:10474"/>
        <dbReference type="Rhea" id="RHEA-COMP:20092"/>
        <dbReference type="ChEBI" id="CHEBI:15378"/>
        <dbReference type="ChEBI" id="CHEBI:16526"/>
        <dbReference type="ChEBI" id="CHEBI:16810"/>
        <dbReference type="ChEBI" id="CHEBI:83099"/>
        <dbReference type="ChEBI" id="CHEBI:83120"/>
        <dbReference type="EC" id="1.2.4.2"/>
    </reaction>
    <physiologicalReaction direction="left-to-right" evidence="7">
        <dbReference type="Rhea" id="RHEA:12189"/>
    </physiologicalReaction>
</comment>
<dbReference type="InterPro" id="IPR031717">
    <property type="entry name" value="ODO-1/KGD_C"/>
</dbReference>
<evidence type="ECO:0000256" key="1">
    <source>
        <dbReference type="ARBA" id="ARBA00001964"/>
    </source>
</evidence>
<evidence type="ECO:0000259" key="8">
    <source>
        <dbReference type="SMART" id="SM00861"/>
    </source>
</evidence>
<dbReference type="Proteomes" id="UP001623349">
    <property type="component" value="Unassembled WGS sequence"/>
</dbReference>
<reference evidence="9 10" key="1">
    <citation type="submission" date="2024-08" db="EMBL/GenBank/DDBJ databases">
        <title>The draft genome of Apodemus speciosus.</title>
        <authorList>
            <person name="Nabeshima K."/>
            <person name="Suzuki S."/>
            <person name="Onuma M."/>
        </authorList>
    </citation>
    <scope>NUCLEOTIDE SEQUENCE [LARGE SCALE GENOMIC DNA]</scope>
    <source>
        <strain evidence="9">IB14-021</strain>
    </source>
</reference>
<dbReference type="EMBL" id="BAAFST010000014">
    <property type="protein sequence ID" value="GAB1298702.1"/>
    <property type="molecule type" value="Genomic_DNA"/>
</dbReference>